<dbReference type="Proteomes" id="UP000887013">
    <property type="component" value="Unassembled WGS sequence"/>
</dbReference>
<keyword evidence="2" id="KW-1185">Reference proteome</keyword>
<gene>
    <name evidence="1" type="ORF">NPIL_480401</name>
</gene>
<dbReference type="AlphaFoldDB" id="A0A8X6R7P1"/>
<evidence type="ECO:0000313" key="2">
    <source>
        <dbReference type="Proteomes" id="UP000887013"/>
    </source>
</evidence>
<accession>A0A8X6R7P1</accession>
<organism evidence="1 2">
    <name type="scientific">Nephila pilipes</name>
    <name type="common">Giant wood spider</name>
    <name type="synonym">Nephila maculata</name>
    <dbReference type="NCBI Taxonomy" id="299642"/>
    <lineage>
        <taxon>Eukaryota</taxon>
        <taxon>Metazoa</taxon>
        <taxon>Ecdysozoa</taxon>
        <taxon>Arthropoda</taxon>
        <taxon>Chelicerata</taxon>
        <taxon>Arachnida</taxon>
        <taxon>Araneae</taxon>
        <taxon>Araneomorphae</taxon>
        <taxon>Entelegynae</taxon>
        <taxon>Araneoidea</taxon>
        <taxon>Nephilidae</taxon>
        <taxon>Nephila</taxon>
    </lineage>
</organism>
<proteinExistence type="predicted"/>
<name>A0A8X6R7P1_NEPPI</name>
<comment type="caution">
    <text evidence="1">The sequence shown here is derived from an EMBL/GenBank/DDBJ whole genome shotgun (WGS) entry which is preliminary data.</text>
</comment>
<dbReference type="Gene3D" id="3.30.70.270">
    <property type="match status" value="1"/>
</dbReference>
<dbReference type="InterPro" id="IPR043128">
    <property type="entry name" value="Rev_trsase/Diguanyl_cyclase"/>
</dbReference>
<sequence length="395" mass="45221">MIIVKCFFTFGLRKEEPSMAHMIQKTIFPVLIYKLPPSRRRGEGEHNLYRRSFQPYDHMLYHRTVLESPTSYPIPSIYYIPMTIQNMVFALDMVPETILPTLQQNGFRLGDFRKAKQYHQNSHKLPPLTPAHPPVEGRHELAKCLCQRTPLKCPGRYKKNAHRPATRWIQRHSSHEPDATVFVPQPVHPSLPIPVVHLPTPVQQLLAVSNGKLEKLAETAERISPIPGKVTASTNFRKLETVKELRRFLAICNFYRRFIPHAAGTEAVVNSYLKGTKRNDRTLILWSYSMGSYMLSVPTCKSISIYKKRDQKIRTTKSSIRPRTLRSCGTPSSIRRLSLLPYLSGSVLHMARSISTGTDFSTGCDQGLLHWLDSKIRSTPQINNRPMNAVRIFSI</sequence>
<evidence type="ECO:0000313" key="1">
    <source>
        <dbReference type="EMBL" id="GFU59224.1"/>
    </source>
</evidence>
<dbReference type="InterPro" id="IPR043502">
    <property type="entry name" value="DNA/RNA_pol_sf"/>
</dbReference>
<dbReference type="OrthoDB" id="6437285at2759"/>
<dbReference type="EMBL" id="BMAW01040325">
    <property type="protein sequence ID" value="GFU59224.1"/>
    <property type="molecule type" value="Genomic_DNA"/>
</dbReference>
<protein>
    <submittedName>
        <fullName evidence="1">Uncharacterized protein</fullName>
    </submittedName>
</protein>
<dbReference type="SUPFAM" id="SSF56672">
    <property type="entry name" value="DNA/RNA polymerases"/>
    <property type="match status" value="1"/>
</dbReference>
<reference evidence="1" key="1">
    <citation type="submission" date="2020-08" db="EMBL/GenBank/DDBJ databases">
        <title>Multicomponent nature underlies the extraordinary mechanical properties of spider dragline silk.</title>
        <authorList>
            <person name="Kono N."/>
            <person name="Nakamura H."/>
            <person name="Mori M."/>
            <person name="Yoshida Y."/>
            <person name="Ohtoshi R."/>
            <person name="Malay A.D."/>
            <person name="Moran D.A.P."/>
            <person name="Tomita M."/>
            <person name="Numata K."/>
            <person name="Arakawa K."/>
        </authorList>
    </citation>
    <scope>NUCLEOTIDE SEQUENCE</scope>
</reference>
<dbReference type="GO" id="GO:0071897">
    <property type="term" value="P:DNA biosynthetic process"/>
    <property type="evidence" value="ECO:0007669"/>
    <property type="project" value="UniProtKB-ARBA"/>
</dbReference>